<dbReference type="InterPro" id="IPR013783">
    <property type="entry name" value="Ig-like_fold"/>
</dbReference>
<accession>A0AAW1U386</accession>
<organism evidence="2 3">
    <name type="scientific">Henosepilachna vigintioctopunctata</name>
    <dbReference type="NCBI Taxonomy" id="420089"/>
    <lineage>
        <taxon>Eukaryota</taxon>
        <taxon>Metazoa</taxon>
        <taxon>Ecdysozoa</taxon>
        <taxon>Arthropoda</taxon>
        <taxon>Hexapoda</taxon>
        <taxon>Insecta</taxon>
        <taxon>Pterygota</taxon>
        <taxon>Neoptera</taxon>
        <taxon>Endopterygota</taxon>
        <taxon>Coleoptera</taxon>
        <taxon>Polyphaga</taxon>
        <taxon>Cucujiformia</taxon>
        <taxon>Coccinelloidea</taxon>
        <taxon>Coccinellidae</taxon>
        <taxon>Epilachninae</taxon>
        <taxon>Epilachnini</taxon>
        <taxon>Henosepilachna</taxon>
    </lineage>
</organism>
<dbReference type="Proteomes" id="UP001431783">
    <property type="component" value="Unassembled WGS sequence"/>
</dbReference>
<dbReference type="SMART" id="SM00135">
    <property type="entry name" value="LY"/>
    <property type="match status" value="4"/>
</dbReference>
<evidence type="ECO:0000313" key="3">
    <source>
        <dbReference type="Proteomes" id="UP001431783"/>
    </source>
</evidence>
<keyword evidence="3" id="KW-1185">Reference proteome</keyword>
<sequence length="1685" mass="190452">MGTPNTTDLKHYDSSTCDDQCIVEQCTKGCKLWEKALTSSCHEICYGFTNRVKAKDVYCAEGCKNAIAAYFSLLTVRLGTPPPPALVADSLNATSLKLEWNFPAGRRKGLTCYIQWQYKERQKNWQNYPNVTWNPEGTIATIDNLKPYTKYRFRVALIPTQRGEPILSSSSVVIITHPYGAPESSPVIVRHSAVDFTRISVRWEPGPFPHGPLLSYVLKITDNNPQVHTEVKEVPPEKHSYVFHGLASSTDYNVTVQMRNSAGIGPPATVKISTPPASSVRGSTKPILIVASEHSVIEQGAYILDVPVTLYETEKSIRGLAVHIAKKMLFISESDGHVVKMSLETKKTSRILTSDRINFKPLDLSVDWLNGQLYVLGEVGNENKRWQIARCNLDGSGLTVAIAGLTTKPHCVEVDPYNGYLFWAVPGNISESGLYRLDLADISNGIRHEVRPKVILKLPNLGAFTLDHTNFSLLVSIQSESTIYSVSLDGNVTYNVRTNVIKSKMRKVVSLSTANKIFYWTDGDSVFYEEHKNVYYHNSYPDLAARTYHKIVVNLESSQPIPFPVNPPRNLQALFGRDSTKISWKAPHLLDGQGRGAWQNWSYVVSLKNTASNEVVKLKDIDTISCTVHNLTENSRYIVRAAAYTSYGTGPWSREFVGSTLLNKKQKPYILWATDRGVSMSDTTGQNVRSVIGGGGMTNFYVTDITWFREQIYLVTNNSQMLWYNTSSHKYGKLLDSVGSIGIDWIGKKLYWSNIKQQMMIRGNLDGSQQEPLSIVAVAKELEIDSVKAYIYWSTGYAVECAHLNGADKIEYRRAEYFSGNKVMGLTLDMDHKHIYWIVRSSERSTLFKAPMAGYGLTYGQHISVERVANLGNPVEGPLSYFHNRLLWLQDNETAAIGDLLGQNIAVIKEAALSRSRTVYVVDPTLHKLPESESKELHNLVVIPNMVNRNSVKVVGSSESFNVSWDPVDNVNYGIVFYEVQIDPLSRNDSIVITTYPSIKYWQIVTPYTRLHVSIRAFTYWGASPELKVKIQSPPSTPSAPRNVRSYVGYKETTSNDVTITFRWDAPLSPNGVIQGYKVYCWYYRGDVRMDLCDKVIKSAEVMEHKVHEQSNKNRLYYFEVRAFTKIGDGKMSEVLLVNSEDEFPLPTLLIASKDSIFLQDIDANRNYSIIHGISSPTELGFLIKENKIFWLNEMKELLMFSIKDSNKTKLLDVAGDAVGLTVDWLERSIYYVEKFEKYSVVHKVDYNLYEKGQGKPVEILRRPSSILKLEISPFTKKLYWIEVEDGSYYRLMESGTDGKNVLRFFSKYYRNKRYLEENISENSCDCPMNLMLGSSFSVDHSAAKSKPVFTLIDHDTNNIISSDKDGCHCEIIANYTTVGNYLPVKKIRSDFGSLYWTNPSRGNLYVLKRQKRPSVLSREVRAQDISIFGHHIQPYPTQQCLVPVQNQDVRVKLRHKSSSSFHLVLPEYQVHENCSGSSMATVQYTVCYGELTGNCEGCEGDCRKLTSFDKEVEIKHLKPYAKYKIWVSYGNHFTKAKDKSVGPAVILQTAPGAPSKPLDVTATVLNPTLAEVTWKPPLELNGEIVYYEIHWQTERTRSGVRKKEEQPVSEHQTTDGTQRILKAFLHKLSPNETYTVWVRAYCETNESSSDSETVKIVTYPEPSAITPLNITSQSMYLSWDVSPM</sequence>
<comment type="caution">
    <text evidence="2">The sequence shown here is derived from an EMBL/GenBank/DDBJ whole genome shotgun (WGS) entry which is preliminary data.</text>
</comment>
<dbReference type="PANTHER" id="PTHR46957:SF3">
    <property type="entry name" value="CYTOKINE RECEPTOR"/>
    <property type="match status" value="1"/>
</dbReference>
<dbReference type="PROSITE" id="PS50853">
    <property type="entry name" value="FN3"/>
    <property type="match status" value="5"/>
</dbReference>
<feature type="domain" description="Fibronectin type-III" evidence="1">
    <location>
        <begin position="1557"/>
        <end position="1663"/>
    </location>
</feature>
<feature type="domain" description="Fibronectin type-III" evidence="1">
    <location>
        <begin position="567"/>
        <end position="663"/>
    </location>
</feature>
<protein>
    <recommendedName>
        <fullName evidence="1">Fibronectin type-III domain-containing protein</fullName>
    </recommendedName>
</protein>
<feature type="domain" description="Fibronectin type-III" evidence="1">
    <location>
        <begin position="82"/>
        <end position="179"/>
    </location>
</feature>
<dbReference type="Pfam" id="PF00041">
    <property type="entry name" value="fn3"/>
    <property type="match status" value="5"/>
</dbReference>
<dbReference type="InterPro" id="IPR036116">
    <property type="entry name" value="FN3_sf"/>
</dbReference>
<dbReference type="EMBL" id="JARQZJ010000032">
    <property type="protein sequence ID" value="KAK9875122.1"/>
    <property type="molecule type" value="Genomic_DNA"/>
</dbReference>
<dbReference type="GO" id="GO:0016020">
    <property type="term" value="C:membrane"/>
    <property type="evidence" value="ECO:0007669"/>
    <property type="project" value="UniProtKB-SubCell"/>
</dbReference>
<dbReference type="InterPro" id="IPR050713">
    <property type="entry name" value="RTP_Phos/Ushers"/>
</dbReference>
<dbReference type="InterPro" id="IPR003961">
    <property type="entry name" value="FN3_dom"/>
</dbReference>
<dbReference type="InterPro" id="IPR000033">
    <property type="entry name" value="LDLR_classB_rpt"/>
</dbReference>
<dbReference type="CDD" id="cd00063">
    <property type="entry name" value="FN3"/>
    <property type="match status" value="6"/>
</dbReference>
<evidence type="ECO:0000313" key="2">
    <source>
        <dbReference type="EMBL" id="KAK9875122.1"/>
    </source>
</evidence>
<dbReference type="PANTHER" id="PTHR46957">
    <property type="entry name" value="CYTOKINE RECEPTOR"/>
    <property type="match status" value="1"/>
</dbReference>
<dbReference type="InterPro" id="IPR011042">
    <property type="entry name" value="6-blade_b-propeller_TolB-like"/>
</dbReference>
<feature type="domain" description="Fibronectin type-III" evidence="1">
    <location>
        <begin position="1040"/>
        <end position="1143"/>
    </location>
</feature>
<reference evidence="2 3" key="1">
    <citation type="submission" date="2023-03" db="EMBL/GenBank/DDBJ databases">
        <title>Genome insight into feeding habits of ladybird beetles.</title>
        <authorList>
            <person name="Li H.-S."/>
            <person name="Huang Y.-H."/>
            <person name="Pang H."/>
        </authorList>
    </citation>
    <scope>NUCLEOTIDE SEQUENCE [LARGE SCALE GENOMIC DNA]</scope>
    <source>
        <strain evidence="2">SYSU_2023b</strain>
        <tissue evidence="2">Whole body</tissue>
    </source>
</reference>
<dbReference type="SMART" id="SM00060">
    <property type="entry name" value="FN3"/>
    <property type="match status" value="7"/>
</dbReference>
<dbReference type="SUPFAM" id="SSF63825">
    <property type="entry name" value="YWTD domain"/>
    <property type="match status" value="3"/>
</dbReference>
<dbReference type="SUPFAM" id="SSF49265">
    <property type="entry name" value="Fibronectin type III"/>
    <property type="match status" value="4"/>
</dbReference>
<dbReference type="Gene3D" id="2.120.10.30">
    <property type="entry name" value="TolB, C-terminal domain"/>
    <property type="match status" value="3"/>
</dbReference>
<gene>
    <name evidence="2" type="ORF">WA026_005915</name>
</gene>
<name>A0AAW1U386_9CUCU</name>
<dbReference type="Gene3D" id="2.60.40.10">
    <property type="entry name" value="Immunoglobulins"/>
    <property type="match status" value="6"/>
</dbReference>
<feature type="domain" description="Fibronectin type-III" evidence="1">
    <location>
        <begin position="185"/>
        <end position="278"/>
    </location>
</feature>
<evidence type="ECO:0000259" key="1">
    <source>
        <dbReference type="PROSITE" id="PS50853"/>
    </source>
</evidence>
<proteinExistence type="predicted"/>